<name>A0A4Z1TC41_GIAMU</name>
<gene>
    <name evidence="2" type="ORF">GMRT_11080</name>
</gene>
<comment type="caution">
    <text evidence="2">The sequence shown here is derived from an EMBL/GenBank/DDBJ whole genome shotgun (WGS) entry which is preliminary data.</text>
</comment>
<dbReference type="EMBL" id="VDLU01000001">
    <property type="protein sequence ID" value="TNJ30119.1"/>
    <property type="molecule type" value="Genomic_DNA"/>
</dbReference>
<sequence>MLSLLFPTDPTWVNYGVWLLIAGAMLLWLSILKRVYGPKVHPITSRQHVGERLTMLQIVNQEREERGLIPLTDEEFFNLEEKMMKRR</sequence>
<feature type="transmembrane region" description="Helical" evidence="1">
    <location>
        <begin position="12"/>
        <end position="32"/>
    </location>
</feature>
<dbReference type="AlphaFoldDB" id="A0A4Z1TC41"/>
<proteinExistence type="predicted"/>
<accession>A0A4Z1TC41</accession>
<evidence type="ECO:0000313" key="2">
    <source>
        <dbReference type="EMBL" id="TNJ30119.1"/>
    </source>
</evidence>
<keyword evidence="1" id="KW-1133">Transmembrane helix</keyword>
<organism evidence="2 3">
    <name type="scientific">Giardia muris</name>
    <dbReference type="NCBI Taxonomy" id="5742"/>
    <lineage>
        <taxon>Eukaryota</taxon>
        <taxon>Metamonada</taxon>
        <taxon>Diplomonadida</taxon>
        <taxon>Hexamitidae</taxon>
        <taxon>Giardiinae</taxon>
        <taxon>Giardia</taxon>
    </lineage>
</organism>
<keyword evidence="3" id="KW-1185">Reference proteome</keyword>
<dbReference type="Proteomes" id="UP000315496">
    <property type="component" value="Chromosome 1"/>
</dbReference>
<keyword evidence="1" id="KW-0472">Membrane</keyword>
<keyword evidence="1" id="KW-0812">Transmembrane</keyword>
<evidence type="ECO:0000256" key="1">
    <source>
        <dbReference type="SAM" id="Phobius"/>
    </source>
</evidence>
<reference evidence="2 3" key="1">
    <citation type="submission" date="2019-05" db="EMBL/GenBank/DDBJ databases">
        <title>The compact genome of Giardia muris reveals important steps in the evolution of intestinal protozoan parasites.</title>
        <authorList>
            <person name="Xu F."/>
            <person name="Jimenez-Gonzalez A."/>
            <person name="Einarsson E."/>
            <person name="Astvaldsson A."/>
            <person name="Peirasmaki D."/>
            <person name="Eckmann L."/>
            <person name="Andersson J.O."/>
            <person name="Svard S.G."/>
            <person name="Jerlstrom-Hultqvist J."/>
        </authorList>
    </citation>
    <scope>NUCLEOTIDE SEQUENCE [LARGE SCALE GENOMIC DNA]</scope>
    <source>
        <strain evidence="2 3">Roberts-Thomson</strain>
    </source>
</reference>
<dbReference type="VEuPathDB" id="GiardiaDB:GMRT_11080"/>
<protein>
    <submittedName>
        <fullName evidence="2">Uncharacterized protein</fullName>
    </submittedName>
</protein>
<evidence type="ECO:0000313" key="3">
    <source>
        <dbReference type="Proteomes" id="UP000315496"/>
    </source>
</evidence>